<dbReference type="HOGENOM" id="CLU_102468_1_0_5"/>
<dbReference type="STRING" id="439375.Oant_1487"/>
<accession>A6WZ00</accession>
<name>A6WZ00_BRUA4</name>
<dbReference type="Proteomes" id="UP000002301">
    <property type="component" value="Chromosome 1"/>
</dbReference>
<evidence type="ECO:0000313" key="2">
    <source>
        <dbReference type="Proteomes" id="UP000002301"/>
    </source>
</evidence>
<proteinExistence type="predicted"/>
<dbReference type="InterPro" id="IPR009734">
    <property type="entry name" value="Myoviridae_GpU"/>
</dbReference>
<organism evidence="1 2">
    <name type="scientific">Brucella anthropi (strain ATCC 49188 / DSM 6882 / CCUG 24695 / JCM 21032 / LMG 3331 / NBRC 15819 / NCTC 12168 / Alc 37)</name>
    <name type="common">Ochrobactrum anthropi</name>
    <dbReference type="NCBI Taxonomy" id="439375"/>
    <lineage>
        <taxon>Bacteria</taxon>
        <taxon>Pseudomonadati</taxon>
        <taxon>Pseudomonadota</taxon>
        <taxon>Alphaproteobacteria</taxon>
        <taxon>Hyphomicrobiales</taxon>
        <taxon>Brucellaceae</taxon>
        <taxon>Brucella/Ochrobactrum group</taxon>
        <taxon>Brucella</taxon>
    </lineage>
</organism>
<dbReference type="KEGG" id="oan:Oant_1487"/>
<gene>
    <name evidence="1" type="ordered locus">Oant_1487</name>
</gene>
<reference evidence="1 2" key="1">
    <citation type="journal article" date="2011" name="J. Bacteriol.">
        <title>Genome of Ochrobactrum anthropi ATCC 49188 T, a versatile opportunistic pathogen and symbiont of several eukaryotic hosts.</title>
        <authorList>
            <person name="Chain P.S."/>
            <person name="Lang D.M."/>
            <person name="Comerci D.J."/>
            <person name="Malfatti S.A."/>
            <person name="Vergez L.M."/>
            <person name="Shin M."/>
            <person name="Ugalde R.A."/>
            <person name="Garcia E."/>
            <person name="Tolmasky M.E."/>
        </authorList>
    </citation>
    <scope>NUCLEOTIDE SEQUENCE [LARGE SCALE GENOMIC DNA]</scope>
    <source>
        <strain evidence="2">ATCC 49188 / DSM 6882 / CCUG 24695 / JCM 21032 / LMG 3331 / NBRC 15819 / NCTC 12168 / Alc 37</strain>
    </source>
</reference>
<dbReference type="EMBL" id="CP000758">
    <property type="protein sequence ID" value="ABS14204.1"/>
    <property type="molecule type" value="Genomic_DNA"/>
</dbReference>
<dbReference type="AlphaFoldDB" id="A6WZ00"/>
<dbReference type="eggNOG" id="COG3499">
    <property type="taxonomic scope" value="Bacteria"/>
</dbReference>
<keyword evidence="2" id="KW-1185">Reference proteome</keyword>
<evidence type="ECO:0000313" key="1">
    <source>
        <dbReference type="EMBL" id="ABS14204.1"/>
    </source>
</evidence>
<dbReference type="Pfam" id="PF06995">
    <property type="entry name" value="Phage_P2_GpU"/>
    <property type="match status" value="1"/>
</dbReference>
<dbReference type="RefSeq" id="WP_012091542.1">
    <property type="nucleotide sequence ID" value="NC_009667.1"/>
</dbReference>
<protein>
    <submittedName>
        <fullName evidence="1">Fels-2 prophage protein</fullName>
    </submittedName>
</protein>
<sequence>MLAALGSTLFEVSPLNFHETSHETGGDFAEKSVMGRRPTLEWVGESSENWSIQGRLFPHKFGGLSNLEGLHQQRRAGKPLPYMRGDGTPLGWVVIEKISEQSSYIDAKGLGRVIEFTVSVKRSDPPAKTGIFSIMSGLLG</sequence>